<evidence type="ECO:0000256" key="1">
    <source>
        <dbReference type="SAM" id="MobiDB-lite"/>
    </source>
</evidence>
<dbReference type="AlphaFoldDB" id="A0A939ISP8"/>
<dbReference type="Proteomes" id="UP000664654">
    <property type="component" value="Unassembled WGS sequence"/>
</dbReference>
<comment type="caution">
    <text evidence="2">The sequence shown here is derived from an EMBL/GenBank/DDBJ whole genome shotgun (WGS) entry which is preliminary data.</text>
</comment>
<organism evidence="2 3">
    <name type="scientific">Bowmanella dokdonensis</name>
    <dbReference type="NCBI Taxonomy" id="751969"/>
    <lineage>
        <taxon>Bacteria</taxon>
        <taxon>Pseudomonadati</taxon>
        <taxon>Pseudomonadota</taxon>
        <taxon>Gammaproteobacteria</taxon>
        <taxon>Alteromonadales</taxon>
        <taxon>Alteromonadaceae</taxon>
        <taxon>Bowmanella</taxon>
    </lineage>
</organism>
<dbReference type="NCBIfam" id="TIGR03899">
    <property type="entry name" value="TIGR03899 family protein"/>
    <property type="match status" value="1"/>
</dbReference>
<keyword evidence="3" id="KW-1185">Reference proteome</keyword>
<gene>
    <name evidence="2" type="ORF">J0A66_19450</name>
</gene>
<proteinExistence type="predicted"/>
<dbReference type="RefSeq" id="WP_206575527.1">
    <property type="nucleotide sequence ID" value="NZ_JAFKCV010000018.1"/>
</dbReference>
<reference evidence="2" key="1">
    <citation type="submission" date="2021-03" db="EMBL/GenBank/DDBJ databases">
        <title>novel species isolated from a fishpond in China.</title>
        <authorList>
            <person name="Lu H."/>
            <person name="Cai Z."/>
        </authorList>
    </citation>
    <scope>NUCLEOTIDE SEQUENCE</scope>
    <source>
        <strain evidence="2">JCM 30855</strain>
    </source>
</reference>
<name>A0A939ISP8_9ALTE</name>
<dbReference type="InterPro" id="IPR021254">
    <property type="entry name" value="DUF2806"/>
</dbReference>
<dbReference type="Pfam" id="PF10987">
    <property type="entry name" value="DUF2806"/>
    <property type="match status" value="1"/>
</dbReference>
<evidence type="ECO:0000313" key="2">
    <source>
        <dbReference type="EMBL" id="MBN7827414.1"/>
    </source>
</evidence>
<sequence length="300" mass="33980">MSKIDPLVPRAPININRPGDPNQLGKTEQPVVKSERQTDTQQLRDRISHWFAQAGVSPARAAGLEQDGHKRIQRRRAVQQQRRLQNLERVLELALEFCPTQGTEENLDADWFFNFVQMAEDIYSPGMQELWGKIFAAEISHPGSFSLRSLTILRQLTQRDAKVLSLAVSLSSRKRGDYSPRILYGYYQKPTFMSLLTLRQGQQLNLAQYGLTYPDLLALMDLGLIYNSEIESGEMDTSIRTEWRCSGETLHLAARYKGSILKYYKFTATGAELSRLVPGKPQPAYVAALRQLLSGAFEVS</sequence>
<dbReference type="EMBL" id="JAFKCV010000018">
    <property type="protein sequence ID" value="MBN7827414.1"/>
    <property type="molecule type" value="Genomic_DNA"/>
</dbReference>
<evidence type="ECO:0000313" key="3">
    <source>
        <dbReference type="Proteomes" id="UP000664654"/>
    </source>
</evidence>
<accession>A0A939ISP8</accession>
<protein>
    <submittedName>
        <fullName evidence="2">TIGR03899 family protein</fullName>
    </submittedName>
</protein>
<feature type="region of interest" description="Disordered" evidence="1">
    <location>
        <begin position="1"/>
        <end position="38"/>
    </location>
</feature>